<sequence>MSDIPPKHPPALNEGWELDSNFDVQEYLTDETDALQPVDDIFEGNVPMCHGNWSPASSHGDVGGASDVDMESRSSWSDLSHPRSDESDTDLAMVSYGAPYVVPPGNEVPAQDAVSLILKEAVGGKLMATYFLKKEMAPNVAADYLEGPPDSI</sequence>
<keyword evidence="2" id="KW-1185">Reference proteome</keyword>
<dbReference type="Proteomes" id="UP000492821">
    <property type="component" value="Unassembled WGS sequence"/>
</dbReference>
<organism evidence="2 3">
    <name type="scientific">Panagrellus redivivus</name>
    <name type="common">Microworm</name>
    <dbReference type="NCBI Taxonomy" id="6233"/>
    <lineage>
        <taxon>Eukaryota</taxon>
        <taxon>Metazoa</taxon>
        <taxon>Ecdysozoa</taxon>
        <taxon>Nematoda</taxon>
        <taxon>Chromadorea</taxon>
        <taxon>Rhabditida</taxon>
        <taxon>Tylenchina</taxon>
        <taxon>Panagrolaimomorpha</taxon>
        <taxon>Panagrolaimoidea</taxon>
        <taxon>Panagrolaimidae</taxon>
        <taxon>Panagrellus</taxon>
    </lineage>
</organism>
<evidence type="ECO:0000313" key="2">
    <source>
        <dbReference type="Proteomes" id="UP000492821"/>
    </source>
</evidence>
<feature type="region of interest" description="Disordered" evidence="1">
    <location>
        <begin position="49"/>
        <end position="88"/>
    </location>
</feature>
<dbReference type="AlphaFoldDB" id="A0A7E4ZZY0"/>
<protein>
    <submittedName>
        <fullName evidence="3">Segmentation protein cap'n'collar</fullName>
    </submittedName>
</protein>
<evidence type="ECO:0000313" key="3">
    <source>
        <dbReference type="WBParaSite" id="Pan_g5446.t2"/>
    </source>
</evidence>
<reference evidence="3" key="2">
    <citation type="submission" date="2020-10" db="UniProtKB">
        <authorList>
            <consortium name="WormBaseParasite"/>
        </authorList>
    </citation>
    <scope>IDENTIFICATION</scope>
</reference>
<dbReference type="WBParaSite" id="Pan_g5446.t2">
    <property type="protein sequence ID" value="Pan_g5446.t2"/>
    <property type="gene ID" value="Pan_g5446"/>
</dbReference>
<proteinExistence type="predicted"/>
<reference evidence="2" key="1">
    <citation type="journal article" date="2013" name="Genetics">
        <title>The draft genome and transcriptome of Panagrellus redivivus are shaped by the harsh demands of a free-living lifestyle.</title>
        <authorList>
            <person name="Srinivasan J."/>
            <person name="Dillman A.R."/>
            <person name="Macchietto M.G."/>
            <person name="Heikkinen L."/>
            <person name="Lakso M."/>
            <person name="Fracchia K.M."/>
            <person name="Antoshechkin I."/>
            <person name="Mortazavi A."/>
            <person name="Wong G."/>
            <person name="Sternberg P.W."/>
        </authorList>
    </citation>
    <scope>NUCLEOTIDE SEQUENCE [LARGE SCALE GENOMIC DNA]</scope>
    <source>
        <strain evidence="2">MT8872</strain>
    </source>
</reference>
<name>A0A7E4ZZY0_PANRE</name>
<accession>A0A7E4ZZY0</accession>
<evidence type="ECO:0000256" key="1">
    <source>
        <dbReference type="SAM" id="MobiDB-lite"/>
    </source>
</evidence>